<dbReference type="SMART" id="SM00086">
    <property type="entry name" value="PAC"/>
    <property type="match status" value="2"/>
</dbReference>
<proteinExistence type="predicted"/>
<feature type="modified residue" description="4-aspartylphosphate" evidence="6">
    <location>
        <position position="741"/>
    </location>
</feature>
<feature type="transmembrane region" description="Helical" evidence="8">
    <location>
        <begin position="128"/>
        <end position="145"/>
    </location>
</feature>
<dbReference type="InterPro" id="IPR003594">
    <property type="entry name" value="HATPase_dom"/>
</dbReference>
<dbReference type="Gene3D" id="1.20.5.1930">
    <property type="match status" value="1"/>
</dbReference>
<feature type="transmembrane region" description="Helical" evidence="8">
    <location>
        <begin position="60"/>
        <end position="86"/>
    </location>
</feature>
<keyword evidence="14" id="KW-1185">Reference proteome</keyword>
<keyword evidence="4" id="KW-0808">Transferase</keyword>
<dbReference type="SMART" id="SM00387">
    <property type="entry name" value="HATPase_c"/>
    <property type="match status" value="1"/>
</dbReference>
<dbReference type="Gene3D" id="2.10.70.100">
    <property type="match status" value="1"/>
</dbReference>
<keyword evidence="8" id="KW-0472">Membrane</keyword>
<evidence type="ECO:0000256" key="4">
    <source>
        <dbReference type="ARBA" id="ARBA00022679"/>
    </source>
</evidence>
<evidence type="ECO:0000256" key="3">
    <source>
        <dbReference type="ARBA" id="ARBA00022553"/>
    </source>
</evidence>
<dbReference type="AlphaFoldDB" id="A0A1W1I2S6"/>
<reference evidence="13 14" key="1">
    <citation type="submission" date="2017-03" db="EMBL/GenBank/DDBJ databases">
        <authorList>
            <person name="Afonso C.L."/>
            <person name="Miller P.J."/>
            <person name="Scott M.A."/>
            <person name="Spackman E."/>
            <person name="Goraichik I."/>
            <person name="Dimitrov K.M."/>
            <person name="Suarez D.L."/>
            <person name="Swayne D.E."/>
        </authorList>
    </citation>
    <scope>NUCLEOTIDE SEQUENCE [LARGE SCALE GENOMIC DNA]</scope>
    <source>
        <strain evidence="13">Genome sequencing of Nitrospira japonica strain NJ11</strain>
    </source>
</reference>
<dbReference type="InterPro" id="IPR000014">
    <property type="entry name" value="PAS"/>
</dbReference>
<feature type="domain" description="Histidine kinase" evidence="9">
    <location>
        <begin position="453"/>
        <end position="647"/>
    </location>
</feature>
<dbReference type="EC" id="2.7.13.3" evidence="2"/>
<dbReference type="InterPro" id="IPR013655">
    <property type="entry name" value="PAS_fold_3"/>
</dbReference>
<evidence type="ECO:0000259" key="11">
    <source>
        <dbReference type="PROSITE" id="PS50112"/>
    </source>
</evidence>
<feature type="region of interest" description="Disordered" evidence="7">
    <location>
        <begin position="638"/>
        <end position="682"/>
    </location>
</feature>
<dbReference type="GO" id="GO:0000155">
    <property type="term" value="F:phosphorelay sensor kinase activity"/>
    <property type="evidence" value="ECO:0007669"/>
    <property type="project" value="InterPro"/>
</dbReference>
<evidence type="ECO:0000256" key="1">
    <source>
        <dbReference type="ARBA" id="ARBA00000085"/>
    </source>
</evidence>
<dbReference type="PANTHER" id="PTHR43304">
    <property type="entry name" value="PHYTOCHROME-LIKE PROTEIN CPH1"/>
    <property type="match status" value="1"/>
</dbReference>
<dbReference type="Proteomes" id="UP000192042">
    <property type="component" value="Chromosome I"/>
</dbReference>
<feature type="transmembrane region" description="Helical" evidence="8">
    <location>
        <begin position="98"/>
        <end position="116"/>
    </location>
</feature>
<evidence type="ECO:0000259" key="12">
    <source>
        <dbReference type="PROSITE" id="PS50113"/>
    </source>
</evidence>
<evidence type="ECO:0000313" key="13">
    <source>
        <dbReference type="EMBL" id="SLM47307.1"/>
    </source>
</evidence>
<dbReference type="Gene3D" id="3.40.50.2300">
    <property type="match status" value="1"/>
</dbReference>
<dbReference type="STRING" id="1325564.NSJP_1135"/>
<evidence type="ECO:0000259" key="10">
    <source>
        <dbReference type="PROSITE" id="PS50110"/>
    </source>
</evidence>
<organism evidence="13 14">
    <name type="scientific">Nitrospira japonica</name>
    <dbReference type="NCBI Taxonomy" id="1325564"/>
    <lineage>
        <taxon>Bacteria</taxon>
        <taxon>Pseudomonadati</taxon>
        <taxon>Nitrospirota</taxon>
        <taxon>Nitrospiria</taxon>
        <taxon>Nitrospirales</taxon>
        <taxon>Nitrospiraceae</taxon>
        <taxon>Nitrospira</taxon>
    </lineage>
</organism>
<dbReference type="InterPro" id="IPR036890">
    <property type="entry name" value="HATPase_C_sf"/>
</dbReference>
<dbReference type="SMART" id="SM00091">
    <property type="entry name" value="PAS"/>
    <property type="match status" value="2"/>
</dbReference>
<dbReference type="Gene3D" id="3.30.450.20">
    <property type="entry name" value="PAS domain"/>
    <property type="match status" value="2"/>
</dbReference>
<feature type="domain" description="Response regulatory" evidence="10">
    <location>
        <begin position="690"/>
        <end position="805"/>
    </location>
</feature>
<dbReference type="Pfam" id="PF00072">
    <property type="entry name" value="Response_reg"/>
    <property type="match status" value="1"/>
</dbReference>
<dbReference type="Pfam" id="PF02518">
    <property type="entry name" value="HATPase_c"/>
    <property type="match status" value="1"/>
</dbReference>
<evidence type="ECO:0000256" key="6">
    <source>
        <dbReference type="PROSITE-ProRule" id="PRU00169"/>
    </source>
</evidence>
<dbReference type="InterPro" id="IPR001610">
    <property type="entry name" value="PAC"/>
</dbReference>
<dbReference type="InterPro" id="IPR058245">
    <property type="entry name" value="NreC/VraR/RcsB-like_REC"/>
</dbReference>
<comment type="catalytic activity">
    <reaction evidence="1">
        <text>ATP + protein L-histidine = ADP + protein N-phospho-L-histidine.</text>
        <dbReference type="EC" id="2.7.13.3"/>
    </reaction>
</comment>
<feature type="compositionally biased region" description="Basic and acidic residues" evidence="7">
    <location>
        <begin position="655"/>
        <end position="676"/>
    </location>
</feature>
<dbReference type="PROSITE" id="PS50112">
    <property type="entry name" value="PAS"/>
    <property type="match status" value="2"/>
</dbReference>
<dbReference type="CDD" id="cd16917">
    <property type="entry name" value="HATPase_UhpB-NarQ-NarX-like"/>
    <property type="match status" value="1"/>
</dbReference>
<dbReference type="SUPFAM" id="SSF55874">
    <property type="entry name" value="ATPase domain of HSP90 chaperone/DNA topoisomerase II/histidine kinase"/>
    <property type="match status" value="1"/>
</dbReference>
<dbReference type="SMART" id="SM00448">
    <property type="entry name" value="REC"/>
    <property type="match status" value="1"/>
</dbReference>
<dbReference type="SUPFAM" id="SSF55785">
    <property type="entry name" value="PYP-like sensor domain (PAS domain)"/>
    <property type="match status" value="2"/>
</dbReference>
<gene>
    <name evidence="13" type="ORF">NSJP_1135</name>
</gene>
<evidence type="ECO:0000313" key="14">
    <source>
        <dbReference type="Proteomes" id="UP000192042"/>
    </source>
</evidence>
<dbReference type="NCBIfam" id="TIGR00229">
    <property type="entry name" value="sensory_box"/>
    <property type="match status" value="2"/>
</dbReference>
<dbReference type="OrthoDB" id="9766459at2"/>
<protein>
    <recommendedName>
        <fullName evidence="2">histidine kinase</fullName>
        <ecNumber evidence="2">2.7.13.3</ecNumber>
    </recommendedName>
</protein>
<dbReference type="CDD" id="cd00130">
    <property type="entry name" value="PAS"/>
    <property type="match status" value="2"/>
</dbReference>
<keyword evidence="5" id="KW-0418">Kinase</keyword>
<evidence type="ECO:0000256" key="7">
    <source>
        <dbReference type="SAM" id="MobiDB-lite"/>
    </source>
</evidence>
<evidence type="ECO:0000256" key="8">
    <source>
        <dbReference type="SAM" id="Phobius"/>
    </source>
</evidence>
<dbReference type="InterPro" id="IPR001789">
    <property type="entry name" value="Sig_transdc_resp-reg_receiver"/>
</dbReference>
<dbReference type="KEGG" id="nja:NSJP_1135"/>
<feature type="domain" description="PAS" evidence="11">
    <location>
        <begin position="309"/>
        <end position="357"/>
    </location>
</feature>
<dbReference type="PANTHER" id="PTHR43304:SF1">
    <property type="entry name" value="PAC DOMAIN-CONTAINING PROTEIN"/>
    <property type="match status" value="1"/>
</dbReference>
<dbReference type="InterPro" id="IPR052162">
    <property type="entry name" value="Sensor_kinase/Photoreceptor"/>
</dbReference>
<dbReference type="PROSITE" id="PS50110">
    <property type="entry name" value="RESPONSE_REGULATORY"/>
    <property type="match status" value="1"/>
</dbReference>
<dbReference type="Pfam" id="PF07730">
    <property type="entry name" value="HisKA_3"/>
    <property type="match status" value="1"/>
</dbReference>
<dbReference type="Pfam" id="PF08447">
    <property type="entry name" value="PAS_3"/>
    <property type="match status" value="2"/>
</dbReference>
<feature type="domain" description="PAS" evidence="11">
    <location>
        <begin position="157"/>
        <end position="229"/>
    </location>
</feature>
<dbReference type="GO" id="GO:0046983">
    <property type="term" value="F:protein dimerization activity"/>
    <property type="evidence" value="ECO:0007669"/>
    <property type="project" value="InterPro"/>
</dbReference>
<keyword evidence="3 6" id="KW-0597">Phosphoprotein</keyword>
<name>A0A1W1I2S6_9BACT</name>
<evidence type="ECO:0000256" key="2">
    <source>
        <dbReference type="ARBA" id="ARBA00012438"/>
    </source>
</evidence>
<sequence length="826" mass="91438">MSPRPPWLPVLAQPHGGGTRYPPRLAVDSPRKGTCRFPPMDKSRTSRVGRFWTYSAIGPLYAGIAWLDLMLPLGSAVWLLYLFPLWLLSRLSPFDARVVYRGAGLTTALIIVNLLLPQSGSFTSTSALNRSIGISLVWIITLLLVRARRQASALLENQERLRMALDSAGLGMWDQEMASHKTVWNERAYELLGYQPPEPAAGEALWSAAVHPADAENAGAEITQALKGRSIYRHEHRIIRRDTGEIRWIAPYGRFLYDGPGRAQRFVGVFSDITERKLSEEALLQSEGQFRINFELAAVGQAQVSVTTGRFIRVNDRFCDIAGYPAAALMGMTPHDLTHPDDRSIDDRQVERLLRGDIDEYHCEKRYLRHDGDVRWVRVSARLIRNTAGGPVRTIAVVEDITERKEAEAALLRLTLNLEQRVAERTKALTESQRRLRALTSELNLTEQRERRRLAGELHDYLAQLLVVGRMKIGQALQRIGQGEPREQLVEADQVLDESLTYTRSLVAQLAPPVLQQFGLSAALSWLGEEFHRHGLSVAVQAPPEAPPLSADQAGLLFQSARELLMNVVKHAKTEAAFVALHCDDRHLILTVQDKGAGFDQVLEQEAKDKLGLFSVRERMHALGGSFTLDSSPGAGTLATFTLPLSPRTPAPSAEGHRDGASRDGLSSDRDNRLPRDGNALETGQRQPIRVLLVDDHTLVREGLRSLLKDYPDIEVVGEAGNGEEAVELSKHLLPRVIVMDVNMPKMDGIEATRIIARSLPSMVIGLSVNASRRVRDSMSEAGAYALLTKESVTESLYRTIKRAADGVIGQDDQEALPFPGADAQG</sequence>
<dbReference type="GO" id="GO:0016020">
    <property type="term" value="C:membrane"/>
    <property type="evidence" value="ECO:0007669"/>
    <property type="project" value="InterPro"/>
</dbReference>
<dbReference type="PROSITE" id="PS50113">
    <property type="entry name" value="PAC"/>
    <property type="match status" value="2"/>
</dbReference>
<dbReference type="InterPro" id="IPR000700">
    <property type="entry name" value="PAS-assoc_C"/>
</dbReference>
<dbReference type="InterPro" id="IPR011712">
    <property type="entry name" value="Sig_transdc_His_kin_sub3_dim/P"/>
</dbReference>
<dbReference type="SUPFAM" id="SSF52172">
    <property type="entry name" value="CheY-like"/>
    <property type="match status" value="1"/>
</dbReference>
<accession>A0A1W1I2S6</accession>
<dbReference type="InterPro" id="IPR035965">
    <property type="entry name" value="PAS-like_dom_sf"/>
</dbReference>
<dbReference type="EMBL" id="LT828648">
    <property type="protein sequence ID" value="SLM47307.1"/>
    <property type="molecule type" value="Genomic_DNA"/>
</dbReference>
<keyword evidence="8" id="KW-0812">Transmembrane</keyword>
<dbReference type="Gene3D" id="3.30.565.10">
    <property type="entry name" value="Histidine kinase-like ATPase, C-terminal domain"/>
    <property type="match status" value="1"/>
</dbReference>
<dbReference type="InterPro" id="IPR011006">
    <property type="entry name" value="CheY-like_superfamily"/>
</dbReference>
<keyword evidence="8" id="KW-1133">Transmembrane helix</keyword>
<feature type="domain" description="PAC" evidence="12">
    <location>
        <begin position="232"/>
        <end position="285"/>
    </location>
</feature>
<dbReference type="CDD" id="cd17535">
    <property type="entry name" value="REC_NarL-like"/>
    <property type="match status" value="1"/>
</dbReference>
<dbReference type="PROSITE" id="PS50109">
    <property type="entry name" value="HIS_KIN"/>
    <property type="match status" value="1"/>
</dbReference>
<feature type="domain" description="PAC" evidence="12">
    <location>
        <begin position="361"/>
        <end position="413"/>
    </location>
</feature>
<evidence type="ECO:0000256" key="5">
    <source>
        <dbReference type="ARBA" id="ARBA00022777"/>
    </source>
</evidence>
<evidence type="ECO:0000259" key="9">
    <source>
        <dbReference type="PROSITE" id="PS50109"/>
    </source>
</evidence>
<dbReference type="InterPro" id="IPR005467">
    <property type="entry name" value="His_kinase_dom"/>
</dbReference>